<keyword evidence="4 5" id="KW-0732">Signal</keyword>
<reference evidence="8" key="1">
    <citation type="submission" date="2017-02" db="UniProtKB">
        <authorList>
            <consortium name="WormBaseParasite"/>
        </authorList>
    </citation>
    <scope>IDENTIFICATION</scope>
</reference>
<dbReference type="WBParaSite" id="NBR_0000998401-mRNA-1">
    <property type="protein sequence ID" value="NBR_0000998401-mRNA-1"/>
    <property type="gene ID" value="NBR_0000998401"/>
</dbReference>
<dbReference type="GO" id="GO:0009986">
    <property type="term" value="C:cell surface"/>
    <property type="evidence" value="ECO:0007669"/>
    <property type="project" value="InterPro"/>
</dbReference>
<gene>
    <name evidence="6" type="ORF">NBR_LOCUS9985</name>
</gene>
<dbReference type="PANTHER" id="PTHR21700">
    <property type="entry name" value="TRANSTHYRETIN-LIKE FAMILY PROTEIN-RELATED"/>
    <property type="match status" value="1"/>
</dbReference>
<dbReference type="Proteomes" id="UP000271162">
    <property type="component" value="Unassembled WGS sequence"/>
</dbReference>
<sequence>MRSSVLCLLLVLLPVATGFWGIGRTQSVAVTGTLQCNGKPAANVKVKLYDREILFDKKLDQGKSDANGYFKLSGSKREISNIDPKLNIYHKCNYAGLCYKKLAIKIPSNFITRGANPSKTFDIGTLNLANKVVGEKIDCIN</sequence>
<evidence type="ECO:0000313" key="6">
    <source>
        <dbReference type="EMBL" id="VDL73574.1"/>
    </source>
</evidence>
<keyword evidence="3" id="KW-0964">Secreted</keyword>
<proteinExistence type="inferred from homology"/>
<dbReference type="InterPro" id="IPR038479">
    <property type="entry name" value="Transthyretin-like_sf"/>
</dbReference>
<dbReference type="PANTHER" id="PTHR21700:SF24">
    <property type="entry name" value="TRANSTHYRETIN-LIKE FAMILY PROTEIN"/>
    <property type="match status" value="1"/>
</dbReference>
<dbReference type="AlphaFoldDB" id="A0A0N4Y2M7"/>
<dbReference type="InterPro" id="IPR001534">
    <property type="entry name" value="Transthyretin-like"/>
</dbReference>
<dbReference type="Gene3D" id="2.60.40.3330">
    <property type="match status" value="1"/>
</dbReference>
<dbReference type="Pfam" id="PF01060">
    <property type="entry name" value="TTR-52"/>
    <property type="match status" value="1"/>
</dbReference>
<accession>A0A0N4Y2M7</accession>
<feature type="signal peptide" evidence="5">
    <location>
        <begin position="1"/>
        <end position="18"/>
    </location>
</feature>
<dbReference type="OMA" id="GETIDCV"/>
<feature type="chain" id="PRO_5043125160" evidence="5">
    <location>
        <begin position="19"/>
        <end position="141"/>
    </location>
</feature>
<evidence type="ECO:0000256" key="3">
    <source>
        <dbReference type="ARBA" id="ARBA00022525"/>
    </source>
</evidence>
<evidence type="ECO:0000256" key="1">
    <source>
        <dbReference type="ARBA" id="ARBA00004613"/>
    </source>
</evidence>
<comment type="subcellular location">
    <subcellularLocation>
        <location evidence="1">Secreted</location>
    </subcellularLocation>
</comment>
<dbReference type="GO" id="GO:0005576">
    <property type="term" value="C:extracellular region"/>
    <property type="evidence" value="ECO:0007669"/>
    <property type="project" value="UniProtKB-SubCell"/>
</dbReference>
<dbReference type="EMBL" id="UYSL01020234">
    <property type="protein sequence ID" value="VDL73574.1"/>
    <property type="molecule type" value="Genomic_DNA"/>
</dbReference>
<evidence type="ECO:0000313" key="8">
    <source>
        <dbReference type="WBParaSite" id="NBR_0000998401-mRNA-1"/>
    </source>
</evidence>
<name>A0A0N4Y2M7_NIPBR</name>
<organism evidence="8">
    <name type="scientific">Nippostrongylus brasiliensis</name>
    <name type="common">Rat hookworm</name>
    <dbReference type="NCBI Taxonomy" id="27835"/>
    <lineage>
        <taxon>Eukaryota</taxon>
        <taxon>Metazoa</taxon>
        <taxon>Ecdysozoa</taxon>
        <taxon>Nematoda</taxon>
        <taxon>Chromadorea</taxon>
        <taxon>Rhabditida</taxon>
        <taxon>Rhabditina</taxon>
        <taxon>Rhabditomorpha</taxon>
        <taxon>Strongyloidea</taxon>
        <taxon>Heligmosomidae</taxon>
        <taxon>Nippostrongylus</taxon>
    </lineage>
</organism>
<evidence type="ECO:0000256" key="2">
    <source>
        <dbReference type="ARBA" id="ARBA00010112"/>
    </source>
</evidence>
<keyword evidence="7" id="KW-1185">Reference proteome</keyword>
<reference evidence="6 7" key="2">
    <citation type="submission" date="2018-11" db="EMBL/GenBank/DDBJ databases">
        <authorList>
            <consortium name="Pathogen Informatics"/>
        </authorList>
    </citation>
    <scope>NUCLEOTIDE SEQUENCE [LARGE SCALE GENOMIC DNA]</scope>
</reference>
<comment type="similarity">
    <text evidence="2">Belongs to the nematode transthyretin-like family.</text>
</comment>
<evidence type="ECO:0000256" key="4">
    <source>
        <dbReference type="ARBA" id="ARBA00022729"/>
    </source>
</evidence>
<protein>
    <submittedName>
        <fullName evidence="8">Transthyretin-like family protein</fullName>
    </submittedName>
</protein>
<evidence type="ECO:0000313" key="7">
    <source>
        <dbReference type="Proteomes" id="UP000271162"/>
    </source>
</evidence>
<evidence type="ECO:0000256" key="5">
    <source>
        <dbReference type="SAM" id="SignalP"/>
    </source>
</evidence>